<dbReference type="Gene3D" id="3.30.200.20">
    <property type="entry name" value="Phosphorylase Kinase, domain 1"/>
    <property type="match status" value="1"/>
</dbReference>
<dbReference type="EMBL" id="CCRF01000066">
    <property type="protein sequence ID" value="CEE02208.1"/>
    <property type="molecule type" value="Genomic_DNA"/>
</dbReference>
<dbReference type="PANTHER" id="PTHR39179:SF3">
    <property type="entry name" value="COTS-RELATED PROTEIN"/>
    <property type="match status" value="1"/>
</dbReference>
<dbReference type="Pfam" id="PF01636">
    <property type="entry name" value="APH"/>
    <property type="match status" value="1"/>
</dbReference>
<reference evidence="2 3" key="1">
    <citation type="submission" date="2014-07" db="EMBL/GenBank/DDBJ databases">
        <authorList>
            <person name="Wibberg Daniel"/>
        </authorList>
    </citation>
    <scope>NUCLEOTIDE SEQUENCE [LARGE SCALE GENOMIC DNA]</scope>
</reference>
<name>A0A090J0K7_9BACI</name>
<dbReference type="InterPro" id="IPR011009">
    <property type="entry name" value="Kinase-like_dom_sf"/>
</dbReference>
<organism evidence="2 3">
    <name type="scientific">Caldibacillus thermoamylovorans</name>
    <dbReference type="NCBI Taxonomy" id="35841"/>
    <lineage>
        <taxon>Bacteria</taxon>
        <taxon>Bacillati</taxon>
        <taxon>Bacillota</taxon>
        <taxon>Bacilli</taxon>
        <taxon>Bacillales</taxon>
        <taxon>Bacillaceae</taxon>
        <taxon>Caldibacillus</taxon>
    </lineage>
</organism>
<proteinExistence type="predicted"/>
<evidence type="ECO:0000259" key="1">
    <source>
        <dbReference type="Pfam" id="PF01636"/>
    </source>
</evidence>
<keyword evidence="3" id="KW-1185">Reference proteome</keyword>
<dbReference type="InterPro" id="IPR002575">
    <property type="entry name" value="Aminoglycoside_PTrfase"/>
</dbReference>
<dbReference type="PANTHER" id="PTHR39179">
    <property type="entry name" value="SPORE COAT PROTEIN I"/>
    <property type="match status" value="1"/>
</dbReference>
<dbReference type="RefSeq" id="WP_034771503.1">
    <property type="nucleotide sequence ID" value="NZ_CCRF01000066.1"/>
</dbReference>
<evidence type="ECO:0000313" key="3">
    <source>
        <dbReference type="Proteomes" id="UP000040576"/>
    </source>
</evidence>
<protein>
    <submittedName>
        <fullName evidence="2">YsxE protein</fullName>
    </submittedName>
</protein>
<dbReference type="AlphaFoldDB" id="A0A090J0K7"/>
<dbReference type="SUPFAM" id="SSF56112">
    <property type="entry name" value="Protein kinase-like (PK-like)"/>
    <property type="match status" value="1"/>
</dbReference>
<gene>
    <name evidence="2" type="ORF">BT1A1_2388</name>
</gene>
<dbReference type="InterPro" id="IPR047175">
    <property type="entry name" value="CotS-like"/>
</dbReference>
<evidence type="ECO:0000313" key="2">
    <source>
        <dbReference type="EMBL" id="CEE02208.1"/>
    </source>
</evidence>
<dbReference type="Gene3D" id="3.90.1200.10">
    <property type="match status" value="1"/>
</dbReference>
<sequence length="327" mass="39841">MRVYEILKEYQIQPRHLEKIGKVYKVFSRNNVFALKETEVTKGKNLFSIYPFLYHKGFYRFVPLYPAKNGQYMILRDQKLYYLMPWLGSESRPVETNHARKMFRELARLHLLTSQEMEMDQTNIEDHFERTSGQWNKEMQYLDSWIELCEQKWYMSPFEWEFVQYYHEFQKAYEYALRTLKIWKDTMLESKKIRTVLLHGKVSLDHFVFDDKGYGYFINFDESRIGSSYQDLLPFLSNTLSTYPMNGEDCMEWLNIYMKHYPLKETELLLMKSYLAHPGFMIRLLNRYQTRVAPNHELKYTKKIQQAYWKLKNIENIIMKLEMQTES</sequence>
<dbReference type="NCBIfam" id="TIGR02904">
    <property type="entry name" value="spore_ysxE"/>
    <property type="match status" value="1"/>
</dbReference>
<accession>A0A090J0K7</accession>
<dbReference type="GO" id="GO:0042601">
    <property type="term" value="C:endospore-forming forespore"/>
    <property type="evidence" value="ECO:0007669"/>
    <property type="project" value="TreeGrafter"/>
</dbReference>
<feature type="domain" description="Aminoglycoside phosphotransferase" evidence="1">
    <location>
        <begin position="80"/>
        <end position="236"/>
    </location>
</feature>
<dbReference type="Proteomes" id="UP000040576">
    <property type="component" value="Unassembled WGS sequence"/>
</dbReference>
<dbReference type="InterPro" id="IPR014253">
    <property type="entry name" value="Spore_coat_YsxE"/>
</dbReference>